<dbReference type="EMBL" id="CAJOBB010013605">
    <property type="protein sequence ID" value="CAF4292975.1"/>
    <property type="molecule type" value="Genomic_DNA"/>
</dbReference>
<proteinExistence type="predicted"/>
<feature type="transmembrane region" description="Helical" evidence="1">
    <location>
        <begin position="20"/>
        <end position="39"/>
    </location>
</feature>
<dbReference type="Proteomes" id="UP000663868">
    <property type="component" value="Unassembled WGS sequence"/>
</dbReference>
<dbReference type="AlphaFoldDB" id="A0A820HHJ0"/>
<sequence length="70" mass="7926">QLVHERFTETVFRVIPYWDIALLILSLIVGFFGAIASSYSSFSDLVNPHSYVKPCWLDPRSADSSNSTLF</sequence>
<evidence type="ECO:0000256" key="1">
    <source>
        <dbReference type="SAM" id="Phobius"/>
    </source>
</evidence>
<keyword evidence="1" id="KW-0812">Transmembrane</keyword>
<gene>
    <name evidence="2" type="ORF">KXQ929_LOCUS28822</name>
    <name evidence="3" type="ORF">KXQ929_LOCUS45096</name>
</gene>
<keyword evidence="1" id="KW-0472">Membrane</keyword>
<dbReference type="EMBL" id="CAJOBB010002897">
    <property type="protein sequence ID" value="CAF4006860.1"/>
    <property type="molecule type" value="Genomic_DNA"/>
</dbReference>
<comment type="caution">
    <text evidence="3">The sequence shown here is derived from an EMBL/GenBank/DDBJ whole genome shotgun (WGS) entry which is preliminary data.</text>
</comment>
<reference evidence="3" key="1">
    <citation type="submission" date="2021-02" db="EMBL/GenBank/DDBJ databases">
        <authorList>
            <person name="Nowell W R."/>
        </authorList>
    </citation>
    <scope>NUCLEOTIDE SEQUENCE</scope>
</reference>
<evidence type="ECO:0000313" key="4">
    <source>
        <dbReference type="Proteomes" id="UP000663868"/>
    </source>
</evidence>
<name>A0A820HHJ0_9BILA</name>
<protein>
    <submittedName>
        <fullName evidence="3">Uncharacterized protein</fullName>
    </submittedName>
</protein>
<accession>A0A820HHJ0</accession>
<keyword evidence="1" id="KW-1133">Transmembrane helix</keyword>
<evidence type="ECO:0000313" key="2">
    <source>
        <dbReference type="EMBL" id="CAF4006860.1"/>
    </source>
</evidence>
<feature type="non-terminal residue" evidence="3">
    <location>
        <position position="70"/>
    </location>
</feature>
<organism evidence="3 4">
    <name type="scientific">Adineta steineri</name>
    <dbReference type="NCBI Taxonomy" id="433720"/>
    <lineage>
        <taxon>Eukaryota</taxon>
        <taxon>Metazoa</taxon>
        <taxon>Spiralia</taxon>
        <taxon>Gnathifera</taxon>
        <taxon>Rotifera</taxon>
        <taxon>Eurotatoria</taxon>
        <taxon>Bdelloidea</taxon>
        <taxon>Adinetida</taxon>
        <taxon>Adinetidae</taxon>
        <taxon>Adineta</taxon>
    </lineage>
</organism>
<evidence type="ECO:0000313" key="3">
    <source>
        <dbReference type="EMBL" id="CAF4292975.1"/>
    </source>
</evidence>